<dbReference type="AlphaFoldDB" id="A0A4R3YFB8"/>
<sequence length="133" mass="14757">MLEYIFFDQGLLGRFMDYSNQLGVVCSESEDSMGLIVLVPENLPEDLALSLEQFYDQLLEEQSQLVEQEDGGLVKHAAGIRVTLNDGRPCMVRLEPEMANRLLEVFTLDEVQALVVAIAKSVESADDGPVCHP</sequence>
<name>A0A4R3YFB8_9PROT</name>
<evidence type="ECO:0000313" key="2">
    <source>
        <dbReference type="Proteomes" id="UP000295367"/>
    </source>
</evidence>
<dbReference type="Proteomes" id="UP000295367">
    <property type="component" value="Unassembled WGS sequence"/>
</dbReference>
<gene>
    <name evidence="1" type="ORF">EDC63_101774</name>
</gene>
<dbReference type="OrthoDB" id="8562913at2"/>
<keyword evidence="2" id="KW-1185">Reference proteome</keyword>
<organism evidence="1 2">
    <name type="scientific">Sulfurirhabdus autotrophica</name>
    <dbReference type="NCBI Taxonomy" id="1706046"/>
    <lineage>
        <taxon>Bacteria</taxon>
        <taxon>Pseudomonadati</taxon>
        <taxon>Pseudomonadota</taxon>
        <taxon>Betaproteobacteria</taxon>
        <taxon>Nitrosomonadales</taxon>
        <taxon>Sulfuricellaceae</taxon>
        <taxon>Sulfurirhabdus</taxon>
    </lineage>
</organism>
<evidence type="ECO:0000313" key="1">
    <source>
        <dbReference type="EMBL" id="TCV90800.1"/>
    </source>
</evidence>
<reference evidence="1 2" key="1">
    <citation type="submission" date="2019-03" db="EMBL/GenBank/DDBJ databases">
        <title>Genomic Encyclopedia of Type Strains, Phase IV (KMG-IV): sequencing the most valuable type-strain genomes for metagenomic binning, comparative biology and taxonomic classification.</title>
        <authorList>
            <person name="Goeker M."/>
        </authorList>
    </citation>
    <scope>NUCLEOTIDE SEQUENCE [LARGE SCALE GENOMIC DNA]</scope>
    <source>
        <strain evidence="1 2">DSM 100309</strain>
    </source>
</reference>
<dbReference type="EMBL" id="SMCO01000001">
    <property type="protein sequence ID" value="TCV90800.1"/>
    <property type="molecule type" value="Genomic_DNA"/>
</dbReference>
<dbReference type="RefSeq" id="WP_124947314.1">
    <property type="nucleotide sequence ID" value="NZ_BHVT01000073.1"/>
</dbReference>
<accession>A0A4R3YFB8</accession>
<protein>
    <submittedName>
        <fullName evidence="1">Uncharacterized protein</fullName>
    </submittedName>
</protein>
<comment type="caution">
    <text evidence="1">The sequence shown here is derived from an EMBL/GenBank/DDBJ whole genome shotgun (WGS) entry which is preliminary data.</text>
</comment>
<proteinExistence type="predicted"/>